<evidence type="ECO:0000313" key="5">
    <source>
        <dbReference type="Proteomes" id="UP000318242"/>
    </source>
</evidence>
<keyword evidence="2 4" id="KW-0413">Isomerase</keyword>
<dbReference type="Proteomes" id="UP000318242">
    <property type="component" value="Unassembled WGS sequence"/>
</dbReference>
<organism evidence="4 5">
    <name type="scientific">Vibrio comitans NBRC 102076</name>
    <dbReference type="NCBI Taxonomy" id="1219078"/>
    <lineage>
        <taxon>Bacteria</taxon>
        <taxon>Pseudomonadati</taxon>
        <taxon>Pseudomonadota</taxon>
        <taxon>Gammaproteobacteria</taxon>
        <taxon>Vibrionales</taxon>
        <taxon>Vibrionaceae</taxon>
        <taxon>Vibrio</taxon>
    </lineage>
</organism>
<dbReference type="OrthoDB" id="9788221at2"/>
<dbReference type="GO" id="GO:0016853">
    <property type="term" value="F:isomerase activity"/>
    <property type="evidence" value="ECO:0007669"/>
    <property type="project" value="UniProtKB-KW"/>
</dbReference>
<dbReference type="Pfam" id="PF02567">
    <property type="entry name" value="PhzC-PhzF"/>
    <property type="match status" value="1"/>
</dbReference>
<dbReference type="Gene3D" id="3.10.310.10">
    <property type="entry name" value="Diaminopimelate Epimerase, Chain A, domain 1"/>
    <property type="match status" value="2"/>
</dbReference>
<name>A0A4Y3IP43_9VIBR</name>
<evidence type="ECO:0000256" key="1">
    <source>
        <dbReference type="ARBA" id="ARBA00008270"/>
    </source>
</evidence>
<dbReference type="AlphaFoldDB" id="A0A4Y3IP43"/>
<comment type="caution">
    <text evidence="4">The sequence shown here is derived from an EMBL/GenBank/DDBJ whole genome shotgun (WGS) entry which is preliminary data.</text>
</comment>
<dbReference type="PANTHER" id="PTHR13774:SF17">
    <property type="entry name" value="PHENAZINE BIOSYNTHESIS-LIKE DOMAIN-CONTAINING PROTEIN"/>
    <property type="match status" value="1"/>
</dbReference>
<accession>A0A4Y3IP43</accession>
<evidence type="ECO:0000256" key="2">
    <source>
        <dbReference type="ARBA" id="ARBA00023235"/>
    </source>
</evidence>
<dbReference type="EMBL" id="BJLH01000009">
    <property type="protein sequence ID" value="GEA61027.1"/>
    <property type="molecule type" value="Genomic_DNA"/>
</dbReference>
<gene>
    <name evidence="4" type="ORF">VCO01S_22200</name>
</gene>
<protein>
    <submittedName>
        <fullName evidence="4">Putative isomerase</fullName>
    </submittedName>
</protein>
<evidence type="ECO:0000313" key="4">
    <source>
        <dbReference type="EMBL" id="GEA61027.1"/>
    </source>
</evidence>
<evidence type="ECO:0000256" key="3">
    <source>
        <dbReference type="PIRSR" id="PIRSR016184-1"/>
    </source>
</evidence>
<dbReference type="PANTHER" id="PTHR13774">
    <property type="entry name" value="PHENAZINE BIOSYNTHESIS PROTEIN"/>
    <property type="match status" value="1"/>
</dbReference>
<dbReference type="RefSeq" id="WP_141271419.1">
    <property type="nucleotide sequence ID" value="NZ_BJLH01000009.1"/>
</dbReference>
<dbReference type="GO" id="GO:0005737">
    <property type="term" value="C:cytoplasm"/>
    <property type="evidence" value="ECO:0007669"/>
    <property type="project" value="TreeGrafter"/>
</dbReference>
<keyword evidence="5" id="KW-1185">Reference proteome</keyword>
<proteinExistence type="inferred from homology"/>
<dbReference type="InterPro" id="IPR003719">
    <property type="entry name" value="Phenazine_PhzF-like"/>
</dbReference>
<sequence length="259" mass="27897">MDIKIYQVDAFAERVFEGNPAAVCPLDEWPSDELLQNIAQENNLSETAFFIEEGDGYSLRWFTPGGEVDLCGHATLAAAHVLFTHLGYPDDVIAFHTISGALLVGKSGSGYSMSFPASNIQSIDAPSDLISALGITPSEILSDFDYVVILESESQVVSLSPDFAKLSNLGLRGVVVSAPGDDVDFVSRAFFPKYNVNEDPVTGSAHCELAPYWAKKLGRTQLVAKQLSKRTGIVQCEVVDDRVILSGNAVDYLSGTISI</sequence>
<dbReference type="NCBIfam" id="TIGR00654">
    <property type="entry name" value="PhzF_family"/>
    <property type="match status" value="1"/>
</dbReference>
<dbReference type="SUPFAM" id="SSF54506">
    <property type="entry name" value="Diaminopimelate epimerase-like"/>
    <property type="match status" value="1"/>
</dbReference>
<reference evidence="4 5" key="1">
    <citation type="submission" date="2019-06" db="EMBL/GenBank/DDBJ databases">
        <title>Whole genome shotgun sequence of Vibrio comitans NBRC 102076.</title>
        <authorList>
            <person name="Hosoyama A."/>
            <person name="Uohara A."/>
            <person name="Ohji S."/>
            <person name="Ichikawa N."/>
        </authorList>
    </citation>
    <scope>NUCLEOTIDE SEQUENCE [LARGE SCALE GENOMIC DNA]</scope>
    <source>
        <strain evidence="4 5">NBRC 102076</strain>
    </source>
</reference>
<dbReference type="PIRSF" id="PIRSF016184">
    <property type="entry name" value="PhzC_PhzF"/>
    <property type="match status" value="1"/>
</dbReference>
<comment type="similarity">
    <text evidence="1">Belongs to the PhzF family.</text>
</comment>
<feature type="active site" evidence="3">
    <location>
        <position position="46"/>
    </location>
</feature>